<comment type="similarity">
    <text evidence="1">Belongs to the UPF0065 (bug) family.</text>
</comment>
<dbReference type="KEGG" id="kuy:FY550_04210"/>
<dbReference type="SUPFAM" id="SSF53850">
    <property type="entry name" value="Periplasmic binding protein-like II"/>
    <property type="match status" value="1"/>
</dbReference>
<dbReference type="InterPro" id="IPR042100">
    <property type="entry name" value="Bug_dom1"/>
</dbReference>
<sequence length="302" mass="32537">MSAALPAAQAADYPEKPVQFIVPWSPGGGSDTLMRVVSNHIEPYLGQPMPVINQPGVSGTLGLKQLSQKKPDGYTVGQVHEGLLVSHDTGLTPLNWDDFTPVAAMTASPQYLVVNGDSPWHTYGDFVKYAKSHPGDIRMGVTLGGVPHVDAALIEDAENLQFHYVGFEGTGARIRALVGGHIDAAIGDISSSLEFVKNGDLRFLAVGSDKRLERTPDVPTFKELGDDIELTVVRGIVAPKGTPQDRIDILAQALKKESQDKDFIQGAHNAGAEVEYMGPEAYGEYLSETDETFNRLSGKLKK</sequence>
<evidence type="ECO:0000256" key="1">
    <source>
        <dbReference type="ARBA" id="ARBA00006987"/>
    </source>
</evidence>
<proteinExistence type="inferred from homology"/>
<gene>
    <name evidence="2" type="ORF">FY550_04210</name>
</gene>
<protein>
    <submittedName>
        <fullName evidence="2">Tripartite tricarboxylate transporter substrate binding protein</fullName>
    </submittedName>
</protein>
<dbReference type="PANTHER" id="PTHR42928">
    <property type="entry name" value="TRICARBOXYLATE-BINDING PROTEIN"/>
    <property type="match status" value="1"/>
</dbReference>
<dbReference type="Gene3D" id="3.40.190.10">
    <property type="entry name" value="Periplasmic binding protein-like II"/>
    <property type="match status" value="1"/>
</dbReference>
<dbReference type="STRING" id="657387.BH688_00470"/>
<dbReference type="CDD" id="cd07012">
    <property type="entry name" value="PBP2_Bug_TTT"/>
    <property type="match status" value="1"/>
</dbReference>
<reference evidence="2 3" key="1">
    <citation type="submission" date="2019-08" db="EMBL/GenBank/DDBJ databases">
        <title>Complete genome sequence of Kushneria sp. YCWA18, a halophilic phosphate-solubilizing bacterium isolated from Daqiao saltern in China.</title>
        <authorList>
            <person name="Du G.-X."/>
            <person name="Qu L.-Y."/>
        </authorList>
    </citation>
    <scope>NUCLEOTIDE SEQUENCE [LARGE SCALE GENOMIC DNA]</scope>
    <source>
        <strain evidence="2 3">YCWA18</strain>
    </source>
</reference>
<evidence type="ECO:0000313" key="2">
    <source>
        <dbReference type="EMBL" id="QEL12718.1"/>
    </source>
</evidence>
<dbReference type="PIRSF" id="PIRSF017082">
    <property type="entry name" value="YflP"/>
    <property type="match status" value="1"/>
</dbReference>
<dbReference type="PANTHER" id="PTHR42928:SF5">
    <property type="entry name" value="BLR1237 PROTEIN"/>
    <property type="match status" value="1"/>
</dbReference>
<accession>A0A1S1P3I8</accession>
<dbReference type="Pfam" id="PF03401">
    <property type="entry name" value="TctC"/>
    <property type="match status" value="1"/>
</dbReference>
<dbReference type="EMBL" id="CP043420">
    <property type="protein sequence ID" value="QEL12718.1"/>
    <property type="molecule type" value="Genomic_DNA"/>
</dbReference>
<evidence type="ECO:0000313" key="3">
    <source>
        <dbReference type="Proteomes" id="UP000322553"/>
    </source>
</evidence>
<organism evidence="2 3">
    <name type="scientific">Kushneria phosphatilytica</name>
    <dbReference type="NCBI Taxonomy" id="657387"/>
    <lineage>
        <taxon>Bacteria</taxon>
        <taxon>Pseudomonadati</taxon>
        <taxon>Pseudomonadota</taxon>
        <taxon>Gammaproteobacteria</taxon>
        <taxon>Oceanospirillales</taxon>
        <taxon>Halomonadaceae</taxon>
        <taxon>Kushneria</taxon>
    </lineage>
</organism>
<dbReference type="Proteomes" id="UP000322553">
    <property type="component" value="Chromosome"/>
</dbReference>
<dbReference type="Gene3D" id="3.40.190.150">
    <property type="entry name" value="Bordetella uptake gene, domain 1"/>
    <property type="match status" value="1"/>
</dbReference>
<dbReference type="OrthoDB" id="5171643at2"/>
<dbReference type="AlphaFoldDB" id="A0A1S1P3I8"/>
<name>A0A1S1P3I8_9GAMM</name>
<keyword evidence="3" id="KW-1185">Reference proteome</keyword>
<dbReference type="InterPro" id="IPR005064">
    <property type="entry name" value="BUG"/>
</dbReference>